<keyword evidence="8" id="KW-0862">Zinc</keyword>
<keyword evidence="7" id="KW-0863">Zinc-finger</keyword>
<feature type="domain" description="Phorbol-ester/DAG-type" evidence="12">
    <location>
        <begin position="433"/>
        <end position="482"/>
    </location>
</feature>
<comment type="caution">
    <text evidence="13">The sequence shown here is derived from an EMBL/GenBank/DDBJ whole genome shotgun (WGS) entry which is preliminary data.</text>
</comment>
<name>A0A423TAE0_PENVA</name>
<feature type="region of interest" description="Disordered" evidence="11">
    <location>
        <begin position="249"/>
        <end position="275"/>
    </location>
</feature>
<dbReference type="GO" id="GO:0008270">
    <property type="term" value="F:zinc ion binding"/>
    <property type="evidence" value="ECO:0007669"/>
    <property type="project" value="UniProtKB-KW"/>
</dbReference>
<evidence type="ECO:0000259" key="12">
    <source>
        <dbReference type="PROSITE" id="PS50081"/>
    </source>
</evidence>
<keyword evidence="6" id="KW-0677">Repeat</keyword>
<dbReference type="EMBL" id="QCYY01002026">
    <property type="protein sequence ID" value="ROT73459.1"/>
    <property type="molecule type" value="Genomic_DNA"/>
</dbReference>
<evidence type="ECO:0000256" key="4">
    <source>
        <dbReference type="ARBA" id="ARBA00022490"/>
    </source>
</evidence>
<keyword evidence="9" id="KW-0472">Membrane</keyword>
<dbReference type="PROSITE" id="PS00479">
    <property type="entry name" value="ZF_DAG_PE_1"/>
    <property type="match status" value="1"/>
</dbReference>
<evidence type="ECO:0000256" key="11">
    <source>
        <dbReference type="SAM" id="MobiDB-lite"/>
    </source>
</evidence>
<evidence type="ECO:0000313" key="13">
    <source>
        <dbReference type="EMBL" id="ROT73459.1"/>
    </source>
</evidence>
<reference evidence="13 14" key="1">
    <citation type="submission" date="2018-04" db="EMBL/GenBank/DDBJ databases">
        <authorList>
            <person name="Zhang X."/>
            <person name="Yuan J."/>
            <person name="Li F."/>
            <person name="Xiang J."/>
        </authorList>
    </citation>
    <scope>NUCLEOTIDE SEQUENCE [LARGE SCALE GENOMIC DNA]</scope>
    <source>
        <tissue evidence="13">Muscle</tissue>
    </source>
</reference>
<dbReference type="PROSITE" id="PS50081">
    <property type="entry name" value="ZF_DAG_PE_2"/>
    <property type="match status" value="1"/>
</dbReference>
<evidence type="ECO:0000256" key="3">
    <source>
        <dbReference type="ARBA" id="ARBA00022475"/>
    </source>
</evidence>
<keyword evidence="14" id="KW-1185">Reference proteome</keyword>
<dbReference type="Proteomes" id="UP000283509">
    <property type="component" value="Unassembled WGS sequence"/>
</dbReference>
<dbReference type="InterPro" id="IPR027267">
    <property type="entry name" value="AH/BAR_dom_sf"/>
</dbReference>
<sequence>MRSAPRHQIDSEMKCQDAGYLPASPVFISAAPITFRPGTSSLMVQAWESYLQEVEVDSQTHADISGTLNRQVSRPLMEKTFYRKIQSRKMFTHRESFDTILTKTEEMLKKCRREYNEAYQLHCRTQSNASLASYFDAHNAYVQQLHATNGMLQEYHHTTLPALRGVRQRRFSHNENHVEDEGIFPQELEDVYLDVSAVVADCILHGANIVAVKALEQSKRYDSLSGMCRGVDGRLDLVSLVRGLDVSPGHAARTPHHRFTPPQPPHPAEAPNGELYPQEAPPPHLKDELVLDRLAALSSKNRYEALRKEEADLERQVAQLQEAQDTLQRIQQRSLESSVFNKANELQEDISMKRFDLRVAQVHLSAVRSQKELFASKDGGGAEGRERKMSNSSGGSMKTKWMKAFKSLKTSEPTSGKKNGRDKDAAAVMFESTHILQEYTYKKITACDVCQQILRGHSRQGLKCRMCKMNVHAECQDQVGKCQPKSRLLRRQRSTSEIESKQMDAGEEDNEPTISFSSLIASQPARRGAEPASSSAATEIQIDKTEEVDLIYQVLKQAGDLGGRRSTHGSVERDLGREVGGSGASSGSGSATSLYRRHPRPTNTGSTLTVNPAPVASSSEKSPPHKGNETGRLSNGGAGQVAIWTEILPLKSEEMCRSSSRIVFAVRTLPPRRPAELSPVEMVGAQC</sequence>
<dbReference type="InterPro" id="IPR002219">
    <property type="entry name" value="PKC_DAG/PE"/>
</dbReference>
<dbReference type="FunFam" id="3.30.60.20:FF:000056">
    <property type="entry name" value="Uncharacterized protein, isoform C"/>
    <property type="match status" value="1"/>
</dbReference>
<dbReference type="InterPro" id="IPR039688">
    <property type="entry name" value="STAC1/2/3"/>
</dbReference>
<feature type="region of interest" description="Disordered" evidence="11">
    <location>
        <begin position="561"/>
        <end position="636"/>
    </location>
</feature>
<keyword evidence="3" id="KW-1003">Cell membrane</keyword>
<dbReference type="OrthoDB" id="6250593at2759"/>
<dbReference type="PANTHER" id="PTHR15135">
    <property type="entry name" value="STAC"/>
    <property type="match status" value="1"/>
</dbReference>
<dbReference type="GO" id="GO:0005886">
    <property type="term" value="C:plasma membrane"/>
    <property type="evidence" value="ECO:0007669"/>
    <property type="project" value="UniProtKB-SubCell"/>
</dbReference>
<dbReference type="GO" id="GO:0005737">
    <property type="term" value="C:cytoplasm"/>
    <property type="evidence" value="ECO:0007669"/>
    <property type="project" value="UniProtKB-SubCell"/>
</dbReference>
<evidence type="ECO:0000256" key="8">
    <source>
        <dbReference type="ARBA" id="ARBA00022833"/>
    </source>
</evidence>
<evidence type="ECO:0000313" key="14">
    <source>
        <dbReference type="Proteomes" id="UP000283509"/>
    </source>
</evidence>
<dbReference type="SUPFAM" id="SSF57889">
    <property type="entry name" value="Cysteine-rich domain"/>
    <property type="match status" value="1"/>
</dbReference>
<dbReference type="GO" id="GO:0003009">
    <property type="term" value="P:skeletal muscle contraction"/>
    <property type="evidence" value="ECO:0007669"/>
    <property type="project" value="TreeGrafter"/>
</dbReference>
<proteinExistence type="predicted"/>
<evidence type="ECO:0000256" key="2">
    <source>
        <dbReference type="ARBA" id="ARBA00004496"/>
    </source>
</evidence>
<gene>
    <name evidence="13" type="ORF">C7M84_008124</name>
</gene>
<dbReference type="SMART" id="SM00109">
    <property type="entry name" value="C1"/>
    <property type="match status" value="1"/>
</dbReference>
<reference evidence="13 14" key="2">
    <citation type="submission" date="2019-01" db="EMBL/GenBank/DDBJ databases">
        <title>The decoding of complex shrimp genome reveals the adaptation for benthos swimmer, frequently molting mechanism and breeding impact on genome.</title>
        <authorList>
            <person name="Sun Y."/>
            <person name="Gao Y."/>
            <person name="Yu Y."/>
        </authorList>
    </citation>
    <scope>NUCLEOTIDE SEQUENCE [LARGE SCALE GENOMIC DNA]</scope>
    <source>
        <tissue evidence="13">Muscle</tissue>
    </source>
</reference>
<dbReference type="STRING" id="6689.A0A423TAE0"/>
<evidence type="ECO:0000256" key="6">
    <source>
        <dbReference type="ARBA" id="ARBA00022737"/>
    </source>
</evidence>
<feature type="compositionally biased region" description="Basic and acidic residues" evidence="11">
    <location>
        <begin position="494"/>
        <end position="504"/>
    </location>
</feature>
<keyword evidence="5" id="KW-0479">Metal-binding</keyword>
<dbReference type="PANTHER" id="PTHR15135:SF7">
    <property type="entry name" value="STAC-LIKE, ISOFORM J"/>
    <property type="match status" value="1"/>
</dbReference>
<evidence type="ECO:0000256" key="10">
    <source>
        <dbReference type="SAM" id="Coils"/>
    </source>
</evidence>
<dbReference type="Gene3D" id="1.20.1270.60">
    <property type="entry name" value="Arfaptin homology (AH) domain/BAR domain"/>
    <property type="match status" value="1"/>
</dbReference>
<feature type="region of interest" description="Disordered" evidence="11">
    <location>
        <begin position="486"/>
        <end position="513"/>
    </location>
</feature>
<dbReference type="InterPro" id="IPR046349">
    <property type="entry name" value="C1-like_sf"/>
</dbReference>
<feature type="compositionally biased region" description="Polar residues" evidence="11">
    <location>
        <begin position="601"/>
        <end position="621"/>
    </location>
</feature>
<accession>A0A423TAE0</accession>
<organism evidence="13 14">
    <name type="scientific">Penaeus vannamei</name>
    <name type="common">Whiteleg shrimp</name>
    <name type="synonym">Litopenaeus vannamei</name>
    <dbReference type="NCBI Taxonomy" id="6689"/>
    <lineage>
        <taxon>Eukaryota</taxon>
        <taxon>Metazoa</taxon>
        <taxon>Ecdysozoa</taxon>
        <taxon>Arthropoda</taxon>
        <taxon>Crustacea</taxon>
        <taxon>Multicrustacea</taxon>
        <taxon>Malacostraca</taxon>
        <taxon>Eumalacostraca</taxon>
        <taxon>Eucarida</taxon>
        <taxon>Decapoda</taxon>
        <taxon>Dendrobranchiata</taxon>
        <taxon>Penaeoidea</taxon>
        <taxon>Penaeidae</taxon>
        <taxon>Penaeus</taxon>
    </lineage>
</organism>
<comment type="subcellular location">
    <subcellularLocation>
        <location evidence="1">Cell membrane</location>
        <topology evidence="1">Peripheral membrane protein</topology>
        <orientation evidence="1">Cytoplasmic side</orientation>
    </subcellularLocation>
    <subcellularLocation>
        <location evidence="2">Cytoplasm</location>
    </subcellularLocation>
</comment>
<evidence type="ECO:0000256" key="9">
    <source>
        <dbReference type="ARBA" id="ARBA00023136"/>
    </source>
</evidence>
<dbReference type="CDD" id="cd20817">
    <property type="entry name" value="C1_Stac"/>
    <property type="match status" value="1"/>
</dbReference>
<evidence type="ECO:0000256" key="7">
    <source>
        <dbReference type="ARBA" id="ARBA00022771"/>
    </source>
</evidence>
<keyword evidence="10" id="KW-0175">Coiled coil</keyword>
<protein>
    <recommendedName>
        <fullName evidence="12">Phorbol-ester/DAG-type domain-containing protein</fullName>
    </recommendedName>
</protein>
<dbReference type="Pfam" id="PF00130">
    <property type="entry name" value="C1_1"/>
    <property type="match status" value="1"/>
</dbReference>
<keyword evidence="4" id="KW-0963">Cytoplasm</keyword>
<evidence type="ECO:0000256" key="5">
    <source>
        <dbReference type="ARBA" id="ARBA00022723"/>
    </source>
</evidence>
<dbReference type="Gene3D" id="3.30.60.20">
    <property type="match status" value="1"/>
</dbReference>
<dbReference type="GO" id="GO:1903078">
    <property type="term" value="P:positive regulation of protein localization to plasma membrane"/>
    <property type="evidence" value="ECO:0007669"/>
    <property type="project" value="TreeGrafter"/>
</dbReference>
<feature type="region of interest" description="Disordered" evidence="11">
    <location>
        <begin position="375"/>
        <end position="398"/>
    </location>
</feature>
<feature type="coiled-coil region" evidence="10">
    <location>
        <begin position="296"/>
        <end position="333"/>
    </location>
</feature>
<dbReference type="AlphaFoldDB" id="A0A423TAE0"/>
<dbReference type="SUPFAM" id="SSF103657">
    <property type="entry name" value="BAR/IMD domain-like"/>
    <property type="match status" value="1"/>
</dbReference>
<evidence type="ECO:0000256" key="1">
    <source>
        <dbReference type="ARBA" id="ARBA00004413"/>
    </source>
</evidence>